<dbReference type="EMBL" id="FOPM01000007">
    <property type="protein sequence ID" value="SFG66036.1"/>
    <property type="molecule type" value="Genomic_DNA"/>
</dbReference>
<organism evidence="1 2">
    <name type="scientific">Methylobacterium gossipiicola</name>
    <dbReference type="NCBI Taxonomy" id="582675"/>
    <lineage>
        <taxon>Bacteria</taxon>
        <taxon>Pseudomonadati</taxon>
        <taxon>Pseudomonadota</taxon>
        <taxon>Alphaproteobacteria</taxon>
        <taxon>Hyphomicrobiales</taxon>
        <taxon>Methylobacteriaceae</taxon>
        <taxon>Methylobacterium</taxon>
    </lineage>
</organism>
<protein>
    <submittedName>
        <fullName evidence="1">Uncharacterized protein</fullName>
    </submittedName>
</protein>
<accession>A0A1I2TU59</accession>
<reference evidence="2" key="1">
    <citation type="submission" date="2016-10" db="EMBL/GenBank/DDBJ databases">
        <authorList>
            <person name="Varghese N."/>
            <person name="Submissions S."/>
        </authorList>
    </citation>
    <scope>NUCLEOTIDE SEQUENCE [LARGE SCALE GENOMIC DNA]</scope>
    <source>
        <strain evidence="2">Gh-105</strain>
    </source>
</reference>
<gene>
    <name evidence="1" type="ORF">SAMN05192565_107213</name>
</gene>
<dbReference type="AlphaFoldDB" id="A0A1I2TU59"/>
<keyword evidence="2" id="KW-1185">Reference proteome</keyword>
<dbReference type="Proteomes" id="UP000199229">
    <property type="component" value="Unassembled WGS sequence"/>
</dbReference>
<evidence type="ECO:0000313" key="2">
    <source>
        <dbReference type="Proteomes" id="UP000199229"/>
    </source>
</evidence>
<sequence length="73" mass="7717">MGLPSDVFARGLVPYPCLCGIASEGNGLLAFDHRSATADTLSLGGCADPNYALRRRRSAMRVVSTARRCSTSV</sequence>
<evidence type="ECO:0000313" key="1">
    <source>
        <dbReference type="EMBL" id="SFG66036.1"/>
    </source>
</evidence>
<name>A0A1I2TU59_9HYPH</name>
<proteinExistence type="predicted"/>